<proteinExistence type="predicted"/>
<sequence>MLEHTRYPTAFIDVWRLRDGTRLTLRPVLPQDAALLGNMVTRLSPTSRSNRFHGSIQGLPEVALNSMSCIDYARTMAFVITCEDEDRGEQVIADARYIVDARAADSAEFAVMVADRWQRRGLGRRAMQALTIAAQQAGLRWLHGDVRARNVPMLSLMRRCSFSCTPDQEDEDLVHAETSLGGLPWAGPVASRRQGLWRWLPWRSMVPSDVQAASGSFHVER</sequence>
<dbReference type="SUPFAM" id="SSF55729">
    <property type="entry name" value="Acyl-CoA N-acyltransferases (Nat)"/>
    <property type="match status" value="1"/>
</dbReference>
<reference evidence="2 3" key="1">
    <citation type="submission" date="2024-03" db="EMBL/GenBank/DDBJ databases">
        <title>Novel species of the genus Variovorax.</title>
        <authorList>
            <person name="Liu Q."/>
            <person name="Xin Y.-H."/>
        </authorList>
    </citation>
    <scope>NUCLEOTIDE SEQUENCE [LARGE SCALE GENOMIC DNA]</scope>
    <source>
        <strain evidence="2 3">KACC 18901</strain>
    </source>
</reference>
<comment type="caution">
    <text evidence="2">The sequence shown here is derived from an EMBL/GenBank/DDBJ whole genome shotgun (WGS) entry which is preliminary data.</text>
</comment>
<dbReference type="EC" id="2.-.-.-" evidence="2"/>
<evidence type="ECO:0000313" key="2">
    <source>
        <dbReference type="EMBL" id="MEJ8857470.1"/>
    </source>
</evidence>
<keyword evidence="3" id="KW-1185">Reference proteome</keyword>
<accession>A0ABU8XC99</accession>
<organism evidence="2 3">
    <name type="scientific">Variovorax robiniae</name>
    <dbReference type="NCBI Taxonomy" id="1836199"/>
    <lineage>
        <taxon>Bacteria</taxon>
        <taxon>Pseudomonadati</taxon>
        <taxon>Pseudomonadota</taxon>
        <taxon>Betaproteobacteria</taxon>
        <taxon>Burkholderiales</taxon>
        <taxon>Comamonadaceae</taxon>
        <taxon>Variovorax</taxon>
    </lineage>
</organism>
<dbReference type="EMBL" id="JBBKZS010000011">
    <property type="protein sequence ID" value="MEJ8857470.1"/>
    <property type="molecule type" value="Genomic_DNA"/>
</dbReference>
<dbReference type="GO" id="GO:0016740">
    <property type="term" value="F:transferase activity"/>
    <property type="evidence" value="ECO:0007669"/>
    <property type="project" value="UniProtKB-KW"/>
</dbReference>
<dbReference type="RefSeq" id="WP_340337542.1">
    <property type="nucleotide sequence ID" value="NZ_JBBKZS010000011.1"/>
</dbReference>
<dbReference type="PROSITE" id="PS51186">
    <property type="entry name" value="GNAT"/>
    <property type="match status" value="1"/>
</dbReference>
<evidence type="ECO:0000313" key="3">
    <source>
        <dbReference type="Proteomes" id="UP001367030"/>
    </source>
</evidence>
<protein>
    <submittedName>
        <fullName evidence="2">GNAT family protein</fullName>
        <ecNumber evidence="2">2.-.-.-</ecNumber>
    </submittedName>
</protein>
<dbReference type="InterPro" id="IPR000182">
    <property type="entry name" value="GNAT_dom"/>
</dbReference>
<dbReference type="InterPro" id="IPR016181">
    <property type="entry name" value="Acyl_CoA_acyltransferase"/>
</dbReference>
<name>A0ABU8XC99_9BURK</name>
<dbReference type="Pfam" id="PF13302">
    <property type="entry name" value="Acetyltransf_3"/>
    <property type="match status" value="1"/>
</dbReference>
<dbReference type="Proteomes" id="UP001367030">
    <property type="component" value="Unassembled WGS sequence"/>
</dbReference>
<feature type="domain" description="N-acetyltransferase" evidence="1">
    <location>
        <begin position="23"/>
        <end position="207"/>
    </location>
</feature>
<dbReference type="Gene3D" id="3.40.630.30">
    <property type="match status" value="1"/>
</dbReference>
<dbReference type="CDD" id="cd04301">
    <property type="entry name" value="NAT_SF"/>
    <property type="match status" value="1"/>
</dbReference>
<gene>
    <name evidence="2" type="ORF">WKW79_23065</name>
</gene>
<keyword evidence="2" id="KW-0808">Transferase</keyword>
<evidence type="ECO:0000259" key="1">
    <source>
        <dbReference type="PROSITE" id="PS51186"/>
    </source>
</evidence>